<keyword evidence="2" id="KW-1185">Reference proteome</keyword>
<protein>
    <submittedName>
        <fullName evidence="1">Uncharacterized protein</fullName>
    </submittedName>
</protein>
<dbReference type="InParanoid" id="A7EF88"/>
<dbReference type="KEGG" id="ssl:SS1G_03979"/>
<evidence type="ECO:0000313" key="2">
    <source>
        <dbReference type="Proteomes" id="UP000001312"/>
    </source>
</evidence>
<dbReference type="RefSeq" id="XP_001595889.1">
    <property type="nucleotide sequence ID" value="XM_001595839.1"/>
</dbReference>
<reference evidence="2" key="1">
    <citation type="journal article" date="2011" name="PLoS Genet.">
        <title>Genomic analysis of the necrotrophic fungal pathogens Sclerotinia sclerotiorum and Botrytis cinerea.</title>
        <authorList>
            <person name="Amselem J."/>
            <person name="Cuomo C.A."/>
            <person name="van Kan J.A."/>
            <person name="Viaud M."/>
            <person name="Benito E.P."/>
            <person name="Couloux A."/>
            <person name="Coutinho P.M."/>
            <person name="de Vries R.P."/>
            <person name="Dyer P.S."/>
            <person name="Fillinger S."/>
            <person name="Fournier E."/>
            <person name="Gout L."/>
            <person name="Hahn M."/>
            <person name="Kohn L."/>
            <person name="Lapalu N."/>
            <person name="Plummer K.M."/>
            <person name="Pradier J.M."/>
            <person name="Quevillon E."/>
            <person name="Sharon A."/>
            <person name="Simon A."/>
            <person name="ten Have A."/>
            <person name="Tudzynski B."/>
            <person name="Tudzynski P."/>
            <person name="Wincker P."/>
            <person name="Andrew M."/>
            <person name="Anthouard V."/>
            <person name="Beever R.E."/>
            <person name="Beffa R."/>
            <person name="Benoit I."/>
            <person name="Bouzid O."/>
            <person name="Brault B."/>
            <person name="Chen Z."/>
            <person name="Choquer M."/>
            <person name="Collemare J."/>
            <person name="Cotton P."/>
            <person name="Danchin E.G."/>
            <person name="Da Silva C."/>
            <person name="Gautier A."/>
            <person name="Giraud C."/>
            <person name="Giraud T."/>
            <person name="Gonzalez C."/>
            <person name="Grossetete S."/>
            <person name="Guldener U."/>
            <person name="Henrissat B."/>
            <person name="Howlett B.J."/>
            <person name="Kodira C."/>
            <person name="Kretschmer M."/>
            <person name="Lappartient A."/>
            <person name="Leroch M."/>
            <person name="Levis C."/>
            <person name="Mauceli E."/>
            <person name="Neuveglise C."/>
            <person name="Oeser B."/>
            <person name="Pearson M."/>
            <person name="Poulain J."/>
            <person name="Poussereau N."/>
            <person name="Quesneville H."/>
            <person name="Rascle C."/>
            <person name="Schumacher J."/>
            <person name="Segurens B."/>
            <person name="Sexton A."/>
            <person name="Silva E."/>
            <person name="Sirven C."/>
            <person name="Soanes D.M."/>
            <person name="Talbot N.J."/>
            <person name="Templeton M."/>
            <person name="Yandava C."/>
            <person name="Yarden O."/>
            <person name="Zeng Q."/>
            <person name="Rollins J.A."/>
            <person name="Lebrun M.H."/>
            <person name="Dickman M."/>
        </authorList>
    </citation>
    <scope>NUCLEOTIDE SEQUENCE [LARGE SCALE GENOMIC DNA]</scope>
    <source>
        <strain evidence="2">ATCC 18683 / 1980 / Ss-1</strain>
    </source>
</reference>
<dbReference type="GeneID" id="5491225"/>
<gene>
    <name evidence="1" type="ORF">SS1G_03979</name>
</gene>
<name>A7EF88_SCLS1</name>
<dbReference type="Proteomes" id="UP000001312">
    <property type="component" value="Unassembled WGS sequence"/>
</dbReference>
<dbReference type="AlphaFoldDB" id="A7EF88"/>
<proteinExistence type="predicted"/>
<organism evidence="1 2">
    <name type="scientific">Sclerotinia sclerotiorum (strain ATCC 18683 / 1980 / Ss-1)</name>
    <name type="common">White mold</name>
    <name type="synonym">Whetzelinia sclerotiorum</name>
    <dbReference type="NCBI Taxonomy" id="665079"/>
    <lineage>
        <taxon>Eukaryota</taxon>
        <taxon>Fungi</taxon>
        <taxon>Dikarya</taxon>
        <taxon>Ascomycota</taxon>
        <taxon>Pezizomycotina</taxon>
        <taxon>Leotiomycetes</taxon>
        <taxon>Helotiales</taxon>
        <taxon>Sclerotiniaceae</taxon>
        <taxon>Sclerotinia</taxon>
    </lineage>
</organism>
<dbReference type="EMBL" id="CH476624">
    <property type="protein sequence ID" value="EDO01504.1"/>
    <property type="molecule type" value="Genomic_DNA"/>
</dbReference>
<evidence type="ECO:0000313" key="1">
    <source>
        <dbReference type="EMBL" id="EDO01504.1"/>
    </source>
</evidence>
<accession>A7EF88</accession>
<dbReference type="HOGENOM" id="CLU_683633_0_0_1"/>
<sequence length="403" mass="46196">MQLNPWKVEISDGGYPSAVEFGGEPRDFAIGISYREPFTWIVFPKGSNTHLRTTSLRLERQFWEQDATVGMMDIPFGVYTIFVFPSPMFRKRISEKDNTVTINPKRRSGCKSLPHWHGFRTTSSPDLCACMNLQLSWFQFLSLAYQRFAPELESVLKFERCLRIVDSDINGMMKKKTSNSWAKVQRECIVRDNTFIVQVQTSKTTHARSHLPIQFGIQIYSLSKTITAFTILHYNVRHTHAVCLPQILLEIGTGNPLPVTLTGFSEWKAGKLQYHPLQANGVKYMRSVQSVHTWYADVEYSTVHEYTKSRVKRPNVSEHTHYIDDGRRKCARALQSAQSPSPDLQVACMYTVRIGSFAHSHLIRTQADRFVVRLERLSGGRDRRTDYSASVIDSLASIEFVKT</sequence>